<keyword evidence="2" id="KW-0418">Kinase</keyword>
<dbReference type="Gene3D" id="2.60.120.10">
    <property type="entry name" value="Jelly Rolls"/>
    <property type="match status" value="1"/>
</dbReference>
<dbReference type="InterPro" id="IPR000595">
    <property type="entry name" value="cNMP-bd_dom"/>
</dbReference>
<accession>A0A087U2D8</accession>
<evidence type="ECO:0000313" key="3">
    <source>
        <dbReference type="Proteomes" id="UP000054359"/>
    </source>
</evidence>
<sequence>MDRKAFHTIMMKTGLQRQEDNMKFLRSVPLLKNLKDEVLAKMADVLE</sequence>
<dbReference type="AlphaFoldDB" id="A0A087U2D8"/>
<dbReference type="Proteomes" id="UP000054359">
    <property type="component" value="Unassembled WGS sequence"/>
</dbReference>
<dbReference type="OrthoDB" id="6491596at2759"/>
<dbReference type="GO" id="GO:0016301">
    <property type="term" value="F:kinase activity"/>
    <property type="evidence" value="ECO:0007669"/>
    <property type="project" value="UniProtKB-KW"/>
</dbReference>
<dbReference type="PROSITE" id="PS50042">
    <property type="entry name" value="CNMP_BINDING_3"/>
    <property type="match status" value="1"/>
</dbReference>
<keyword evidence="3" id="KW-1185">Reference proteome</keyword>
<reference evidence="2 3" key="1">
    <citation type="submission" date="2013-11" db="EMBL/GenBank/DDBJ databases">
        <title>Genome sequencing of Stegodyphus mimosarum.</title>
        <authorList>
            <person name="Bechsgaard J."/>
        </authorList>
    </citation>
    <scope>NUCLEOTIDE SEQUENCE [LARGE SCALE GENOMIC DNA]</scope>
</reference>
<gene>
    <name evidence="2" type="ORF">X975_19265</name>
</gene>
<organism evidence="2 3">
    <name type="scientific">Stegodyphus mimosarum</name>
    <name type="common">African social velvet spider</name>
    <dbReference type="NCBI Taxonomy" id="407821"/>
    <lineage>
        <taxon>Eukaryota</taxon>
        <taxon>Metazoa</taxon>
        <taxon>Ecdysozoa</taxon>
        <taxon>Arthropoda</taxon>
        <taxon>Chelicerata</taxon>
        <taxon>Arachnida</taxon>
        <taxon>Araneae</taxon>
        <taxon>Araneomorphae</taxon>
        <taxon>Entelegynae</taxon>
        <taxon>Eresoidea</taxon>
        <taxon>Eresidae</taxon>
        <taxon>Stegodyphus</taxon>
    </lineage>
</organism>
<keyword evidence="2" id="KW-0808">Transferase</keyword>
<evidence type="ECO:0000313" key="2">
    <source>
        <dbReference type="EMBL" id="KFM71527.1"/>
    </source>
</evidence>
<evidence type="ECO:0000259" key="1">
    <source>
        <dbReference type="PROSITE" id="PS50042"/>
    </source>
</evidence>
<dbReference type="STRING" id="407821.A0A087U2D8"/>
<protein>
    <submittedName>
        <fullName evidence="2">cGMP-dependent protein kinase, isozyme 1</fullName>
    </submittedName>
</protein>
<feature type="non-terminal residue" evidence="2">
    <location>
        <position position="47"/>
    </location>
</feature>
<proteinExistence type="predicted"/>
<dbReference type="InterPro" id="IPR014710">
    <property type="entry name" value="RmlC-like_jellyroll"/>
</dbReference>
<feature type="domain" description="Cyclic nucleotide-binding" evidence="1">
    <location>
        <begin position="1"/>
        <end position="27"/>
    </location>
</feature>
<name>A0A087U2D8_STEMI</name>
<dbReference type="EMBL" id="KK117835">
    <property type="protein sequence ID" value="KFM71527.1"/>
    <property type="molecule type" value="Genomic_DNA"/>
</dbReference>